<evidence type="ECO:0008006" key="4">
    <source>
        <dbReference type="Google" id="ProtNLM"/>
    </source>
</evidence>
<comment type="caution">
    <text evidence="2">The sequence shown here is derived from an EMBL/GenBank/DDBJ whole genome shotgun (WGS) entry which is preliminary data.</text>
</comment>
<name>A0ABV7J7K7_9GAMM</name>
<sequence>MNLSWLTLLLAGVSDQPTEEAVIAQPVETISATAQPDLELLMFLGEWSDDASDQWLDPTTLIEDNELTRELDKEHPNEEHKPDHN</sequence>
<gene>
    <name evidence="2" type="ORF">ACFODZ_02420</name>
</gene>
<dbReference type="EMBL" id="JBHRTS010000001">
    <property type="protein sequence ID" value="MFC3193087.1"/>
    <property type="molecule type" value="Genomic_DNA"/>
</dbReference>
<evidence type="ECO:0000256" key="1">
    <source>
        <dbReference type="SAM" id="MobiDB-lite"/>
    </source>
</evidence>
<organism evidence="2 3">
    <name type="scientific">Marinicella sediminis</name>
    <dbReference type="NCBI Taxonomy" id="1792834"/>
    <lineage>
        <taxon>Bacteria</taxon>
        <taxon>Pseudomonadati</taxon>
        <taxon>Pseudomonadota</taxon>
        <taxon>Gammaproteobacteria</taxon>
        <taxon>Lysobacterales</taxon>
        <taxon>Marinicellaceae</taxon>
        <taxon>Marinicella</taxon>
    </lineage>
</organism>
<evidence type="ECO:0000313" key="2">
    <source>
        <dbReference type="EMBL" id="MFC3193087.1"/>
    </source>
</evidence>
<reference evidence="3" key="1">
    <citation type="journal article" date="2019" name="Int. J. Syst. Evol. Microbiol.">
        <title>The Global Catalogue of Microorganisms (GCM) 10K type strain sequencing project: providing services to taxonomists for standard genome sequencing and annotation.</title>
        <authorList>
            <consortium name="The Broad Institute Genomics Platform"/>
            <consortium name="The Broad Institute Genome Sequencing Center for Infectious Disease"/>
            <person name="Wu L."/>
            <person name="Ma J."/>
        </authorList>
    </citation>
    <scope>NUCLEOTIDE SEQUENCE [LARGE SCALE GENOMIC DNA]</scope>
    <source>
        <strain evidence="3">KCTC 42953</strain>
    </source>
</reference>
<proteinExistence type="predicted"/>
<dbReference type="Proteomes" id="UP001595533">
    <property type="component" value="Unassembled WGS sequence"/>
</dbReference>
<feature type="region of interest" description="Disordered" evidence="1">
    <location>
        <begin position="66"/>
        <end position="85"/>
    </location>
</feature>
<keyword evidence="3" id="KW-1185">Reference proteome</keyword>
<evidence type="ECO:0000313" key="3">
    <source>
        <dbReference type="Proteomes" id="UP001595533"/>
    </source>
</evidence>
<protein>
    <recommendedName>
        <fullName evidence="4">Secreted protein</fullName>
    </recommendedName>
</protein>
<accession>A0ABV7J7K7</accession>
<dbReference type="RefSeq" id="WP_077409741.1">
    <property type="nucleotide sequence ID" value="NZ_JBHRTS010000001.1"/>
</dbReference>